<dbReference type="GO" id="GO:0005829">
    <property type="term" value="C:cytosol"/>
    <property type="evidence" value="ECO:0007669"/>
    <property type="project" value="TreeGrafter"/>
</dbReference>
<evidence type="ECO:0000259" key="4">
    <source>
        <dbReference type="Pfam" id="PF08652"/>
    </source>
</evidence>
<keyword evidence="2" id="KW-0540">Nuclease</keyword>
<feature type="compositionally biased region" description="Basic and acidic residues" evidence="3">
    <location>
        <begin position="1"/>
        <end position="14"/>
    </location>
</feature>
<reference evidence="5" key="1">
    <citation type="submission" date="2021-02" db="EMBL/GenBank/DDBJ databases">
        <authorList>
            <person name="Palmer J.M."/>
        </authorList>
    </citation>
    <scope>NUCLEOTIDE SEQUENCE</scope>
    <source>
        <strain evidence="5">SCRP734</strain>
    </source>
</reference>
<evidence type="ECO:0000313" key="6">
    <source>
        <dbReference type="Proteomes" id="UP000694044"/>
    </source>
</evidence>
<dbReference type="Proteomes" id="UP000694044">
    <property type="component" value="Unassembled WGS sequence"/>
</dbReference>
<keyword evidence="2" id="KW-0479">Metal-binding</keyword>
<dbReference type="PANTHER" id="PTHR12395">
    <property type="entry name" value="DOM-3 RELATED"/>
    <property type="match status" value="1"/>
</dbReference>
<proteinExistence type="inferred from homology"/>
<dbReference type="Pfam" id="PF08652">
    <property type="entry name" value="RAI1"/>
    <property type="match status" value="1"/>
</dbReference>
<dbReference type="EC" id="3.6.1.-" evidence="2"/>
<comment type="similarity">
    <text evidence="1 2">Belongs to the DXO/Dom3Z family.</text>
</comment>
<accession>A0A8T1V5Y4</accession>
<dbReference type="GO" id="GO:0046872">
    <property type="term" value="F:metal ion binding"/>
    <property type="evidence" value="ECO:0007669"/>
    <property type="project" value="UniProtKB-KW"/>
</dbReference>
<comment type="subcellular location">
    <subcellularLocation>
        <location evidence="2">Nucleus</location>
    </subcellularLocation>
</comment>
<dbReference type="PANTHER" id="PTHR12395:SF9">
    <property type="entry name" value="DECAPPING AND EXORIBONUCLEASE PROTEIN"/>
    <property type="match status" value="1"/>
</dbReference>
<dbReference type="InterPro" id="IPR039039">
    <property type="entry name" value="RAI1-like_fam"/>
</dbReference>
<evidence type="ECO:0000256" key="2">
    <source>
        <dbReference type="RuleBase" id="RU367113"/>
    </source>
</evidence>
<gene>
    <name evidence="5" type="primary">DOM3Z</name>
    <name evidence="5" type="ORF">PHYPSEUDO_013707</name>
</gene>
<evidence type="ECO:0000256" key="3">
    <source>
        <dbReference type="SAM" id="MobiDB-lite"/>
    </source>
</evidence>
<name>A0A8T1V5Y4_9STRA</name>
<keyword evidence="2" id="KW-0539">Nucleus</keyword>
<dbReference type="GO" id="GO:0000956">
    <property type="term" value="P:nuclear-transcribed mRNA catabolic process"/>
    <property type="evidence" value="ECO:0007669"/>
    <property type="project" value="TreeGrafter"/>
</dbReference>
<keyword evidence="2" id="KW-0378">Hydrolase</keyword>
<dbReference type="GO" id="GO:0110155">
    <property type="term" value="P:NAD-cap decapping"/>
    <property type="evidence" value="ECO:0007669"/>
    <property type="project" value="TreeGrafter"/>
</dbReference>
<dbReference type="GO" id="GO:0004518">
    <property type="term" value="F:nuclease activity"/>
    <property type="evidence" value="ECO:0007669"/>
    <property type="project" value="UniProtKB-KW"/>
</dbReference>
<dbReference type="GO" id="GO:0003723">
    <property type="term" value="F:RNA binding"/>
    <property type="evidence" value="ECO:0007669"/>
    <property type="project" value="UniProtKB-KW"/>
</dbReference>
<evidence type="ECO:0000256" key="1">
    <source>
        <dbReference type="ARBA" id="ARBA00006562"/>
    </source>
</evidence>
<comment type="caution">
    <text evidence="5">The sequence shown here is derived from an EMBL/GenBank/DDBJ whole genome shotgun (WGS) entry which is preliminary data.</text>
</comment>
<sequence length="403" mass="46562">MTEKRQRDDGDANRHRQRRPGRPYSAGHEREDASSSTARGSLRFAVPRVHELSRQGRVSLSKPQEIAYFSKYADDEVRFDRSNLLVYKKAEVGANLLDGFEEYTSKDETNPTAPPAPIAPLLAALEHFQGETGAREQPHFVTYRNNLNKIMGTPYNSKNDWAFEVEKRDGCVYLDVRRTQQDIESNRNPHENQRRGAFAGRRFEIYSTHPKMGSSGGKQRQVNEDEEFCSISAMALGDKRLVVAAEIDCYEDKGDDSSHAGRDYIELKTFRLLQREKDQFVFERFKLLAFWIQSFLVGTPKIVCAFRSEDFEVRKLQSFRVTEIPNFCRKHWLTPRLPLTSQSPVVCLNFTKALLDWIYEHAQEGRVYRVTYMPRQHAVEMDLSPEPSFLPELIADRALTQLK</sequence>
<dbReference type="InterPro" id="IPR013961">
    <property type="entry name" value="RAI1"/>
</dbReference>
<comment type="function">
    <text evidence="2">Decapping enzyme for NAD-capped RNAs: specifically hydrolyzes the nicotinamide adenine dinucleotide (NAD) cap from a subset of RNAs by removing the entire NAD moiety from the 5'-end of an NAD-capped RNA.</text>
</comment>
<dbReference type="GO" id="GO:0000166">
    <property type="term" value="F:nucleotide binding"/>
    <property type="evidence" value="ECO:0007669"/>
    <property type="project" value="UniProtKB-KW"/>
</dbReference>
<feature type="domain" description="RAI1-like" evidence="4">
    <location>
        <begin position="62"/>
        <end position="391"/>
    </location>
</feature>
<dbReference type="GO" id="GO:0034353">
    <property type="term" value="F:mRNA 5'-diphosphatase activity"/>
    <property type="evidence" value="ECO:0007669"/>
    <property type="project" value="TreeGrafter"/>
</dbReference>
<dbReference type="OrthoDB" id="5853397at2759"/>
<dbReference type="GO" id="GO:0005634">
    <property type="term" value="C:nucleus"/>
    <property type="evidence" value="ECO:0007669"/>
    <property type="project" value="UniProtKB-SubCell"/>
</dbReference>
<comment type="cofactor">
    <cofactor evidence="2">
        <name>a divalent metal cation</name>
        <dbReference type="ChEBI" id="CHEBI:60240"/>
    </cofactor>
</comment>
<dbReference type="EMBL" id="JAGDFM010000723">
    <property type="protein sequence ID" value="KAG7376346.1"/>
    <property type="molecule type" value="Genomic_DNA"/>
</dbReference>
<keyword evidence="2" id="KW-0547">Nucleotide-binding</keyword>
<evidence type="ECO:0000313" key="5">
    <source>
        <dbReference type="EMBL" id="KAG7376346.1"/>
    </source>
</evidence>
<protein>
    <recommendedName>
        <fullName evidence="2">Decapping nuclease</fullName>
        <ecNumber evidence="2">3.6.1.-</ecNumber>
    </recommendedName>
</protein>
<dbReference type="AlphaFoldDB" id="A0A8T1V5Y4"/>
<feature type="region of interest" description="Disordered" evidence="3">
    <location>
        <begin position="1"/>
        <end position="42"/>
    </location>
</feature>
<keyword evidence="6" id="KW-1185">Reference proteome</keyword>
<keyword evidence="2" id="KW-0694">RNA-binding</keyword>
<organism evidence="5 6">
    <name type="scientific">Phytophthora pseudosyringae</name>
    <dbReference type="NCBI Taxonomy" id="221518"/>
    <lineage>
        <taxon>Eukaryota</taxon>
        <taxon>Sar</taxon>
        <taxon>Stramenopiles</taxon>
        <taxon>Oomycota</taxon>
        <taxon>Peronosporomycetes</taxon>
        <taxon>Peronosporales</taxon>
        <taxon>Peronosporaceae</taxon>
        <taxon>Phytophthora</taxon>
    </lineage>
</organism>